<protein>
    <submittedName>
        <fullName evidence="1">Uncharacterized protein</fullName>
    </submittedName>
</protein>
<dbReference type="HOGENOM" id="CLU_3299258_0_0_1"/>
<dbReference type="InParanoid" id="G2Y2V2"/>
<dbReference type="EMBL" id="FQ790285">
    <property type="protein sequence ID" value="CCD46992.1"/>
    <property type="molecule type" value="Genomic_DNA"/>
</dbReference>
<evidence type="ECO:0000313" key="1">
    <source>
        <dbReference type="EMBL" id="CCD46992.1"/>
    </source>
</evidence>
<name>G2Y2V2_BOTF4</name>
<organism evidence="1 2">
    <name type="scientific">Botryotinia fuckeliana (strain T4)</name>
    <name type="common">Noble rot fungus</name>
    <name type="synonym">Botrytis cinerea</name>
    <dbReference type="NCBI Taxonomy" id="999810"/>
    <lineage>
        <taxon>Eukaryota</taxon>
        <taxon>Fungi</taxon>
        <taxon>Dikarya</taxon>
        <taxon>Ascomycota</taxon>
        <taxon>Pezizomycotina</taxon>
        <taxon>Leotiomycetes</taxon>
        <taxon>Helotiales</taxon>
        <taxon>Sclerotiniaceae</taxon>
        <taxon>Botrytis</taxon>
    </lineage>
</organism>
<gene>
    <name evidence="1" type="ORF">BofuT4_uP038940.1</name>
</gene>
<dbReference type="Proteomes" id="UP000008177">
    <property type="component" value="Unplaced contigs"/>
</dbReference>
<sequence>MSINSNVKTLTFPTLSAETASDLILKVMLQKGQKIRCVVI</sequence>
<dbReference type="AlphaFoldDB" id="G2Y2V2"/>
<evidence type="ECO:0000313" key="2">
    <source>
        <dbReference type="Proteomes" id="UP000008177"/>
    </source>
</evidence>
<accession>G2Y2V2</accession>
<reference evidence="2" key="1">
    <citation type="journal article" date="2011" name="PLoS Genet.">
        <title>Genomic analysis of the necrotrophic fungal pathogens Sclerotinia sclerotiorum and Botrytis cinerea.</title>
        <authorList>
            <person name="Amselem J."/>
            <person name="Cuomo C.A."/>
            <person name="van Kan J.A."/>
            <person name="Viaud M."/>
            <person name="Benito E.P."/>
            <person name="Couloux A."/>
            <person name="Coutinho P.M."/>
            <person name="de Vries R.P."/>
            <person name="Dyer P.S."/>
            <person name="Fillinger S."/>
            <person name="Fournier E."/>
            <person name="Gout L."/>
            <person name="Hahn M."/>
            <person name="Kohn L."/>
            <person name="Lapalu N."/>
            <person name="Plummer K.M."/>
            <person name="Pradier J.M."/>
            <person name="Quevillon E."/>
            <person name="Sharon A."/>
            <person name="Simon A."/>
            <person name="ten Have A."/>
            <person name="Tudzynski B."/>
            <person name="Tudzynski P."/>
            <person name="Wincker P."/>
            <person name="Andrew M."/>
            <person name="Anthouard V."/>
            <person name="Beever R.E."/>
            <person name="Beffa R."/>
            <person name="Benoit I."/>
            <person name="Bouzid O."/>
            <person name="Brault B."/>
            <person name="Chen Z."/>
            <person name="Choquer M."/>
            <person name="Collemare J."/>
            <person name="Cotton P."/>
            <person name="Danchin E.G."/>
            <person name="Da Silva C."/>
            <person name="Gautier A."/>
            <person name="Giraud C."/>
            <person name="Giraud T."/>
            <person name="Gonzalez C."/>
            <person name="Grossetete S."/>
            <person name="Guldener U."/>
            <person name="Henrissat B."/>
            <person name="Howlett B.J."/>
            <person name="Kodira C."/>
            <person name="Kretschmer M."/>
            <person name="Lappartient A."/>
            <person name="Leroch M."/>
            <person name="Levis C."/>
            <person name="Mauceli E."/>
            <person name="Neuveglise C."/>
            <person name="Oeser B."/>
            <person name="Pearson M."/>
            <person name="Poulain J."/>
            <person name="Poussereau N."/>
            <person name="Quesneville H."/>
            <person name="Rascle C."/>
            <person name="Schumacher J."/>
            <person name="Segurens B."/>
            <person name="Sexton A."/>
            <person name="Silva E."/>
            <person name="Sirven C."/>
            <person name="Soanes D.M."/>
            <person name="Talbot N.J."/>
            <person name="Templeton M."/>
            <person name="Yandava C."/>
            <person name="Yarden O."/>
            <person name="Zeng Q."/>
            <person name="Rollins J.A."/>
            <person name="Lebrun M.H."/>
            <person name="Dickman M."/>
        </authorList>
    </citation>
    <scope>NUCLEOTIDE SEQUENCE [LARGE SCALE GENOMIC DNA]</scope>
    <source>
        <strain evidence="2">T4</strain>
    </source>
</reference>
<proteinExistence type="predicted"/>